<proteinExistence type="inferred from homology"/>
<dbReference type="Gene3D" id="3.30.710.10">
    <property type="entry name" value="Potassium Channel Kv1.1, Chain A"/>
    <property type="match status" value="1"/>
</dbReference>
<dbReference type="Gene3D" id="2.60.210.10">
    <property type="entry name" value="Apoptosis, Tumor Necrosis Factor Receptor Associated Protein 2, Chain A"/>
    <property type="match status" value="1"/>
</dbReference>
<dbReference type="Gramene" id="TraesJUL3B03G01731330.1">
    <property type="protein sequence ID" value="TraesJUL3B03G01731330.1.CDS1"/>
    <property type="gene ID" value="TraesJUL3B03G01731330"/>
</dbReference>
<dbReference type="PROSITE" id="PS50144">
    <property type="entry name" value="MATH"/>
    <property type="match status" value="1"/>
</dbReference>
<dbReference type="Gramene" id="TraesCS3B03G1029400.1">
    <property type="protein sequence ID" value="TraesCS3B03G1029400.1.CDS1"/>
    <property type="gene ID" value="TraesCS3B03G1029400"/>
</dbReference>
<dbReference type="PANTHER" id="PTHR26379:SF522">
    <property type="entry name" value="(BREAD WHEAT) HYPOTHETICAL PROTEIN"/>
    <property type="match status" value="1"/>
</dbReference>
<dbReference type="GO" id="GO:0016567">
    <property type="term" value="P:protein ubiquitination"/>
    <property type="evidence" value="ECO:0007669"/>
    <property type="project" value="InterPro"/>
</dbReference>
<dbReference type="EnsemblPlants" id="TraesCS3B02G416700.1">
    <property type="protein sequence ID" value="TraesCS3B02G416700.1.cds1"/>
    <property type="gene ID" value="TraesCS3B02G416700"/>
</dbReference>
<dbReference type="InterPro" id="IPR000210">
    <property type="entry name" value="BTB/POZ_dom"/>
</dbReference>
<dbReference type="SMART" id="SM00225">
    <property type="entry name" value="BTB"/>
    <property type="match status" value="1"/>
</dbReference>
<reference evidence="6" key="3">
    <citation type="submission" date="2018-10" db="UniProtKB">
        <authorList>
            <consortium name="EnsemblPlants"/>
        </authorList>
    </citation>
    <scope>IDENTIFICATION</scope>
</reference>
<dbReference type="AlphaFoldDB" id="A0A077RA52"/>
<evidence type="ECO:0000313" key="6">
    <source>
        <dbReference type="EnsemblPlants" id="TraesCS3B02G416700.1.cds1"/>
    </source>
</evidence>
<dbReference type="Gramene" id="TraesWEE_scaffold_026491_01G000100.1">
    <property type="protein sequence ID" value="TraesWEE_scaffold_026491_01G000100.1"/>
    <property type="gene ID" value="TraesWEE_scaffold_026491_01G000100"/>
</dbReference>
<dbReference type="Gramene" id="TraesCAD_scaffold_025163_01G000200.1">
    <property type="protein sequence ID" value="TraesCAD_scaffold_025163_01G000200.1"/>
    <property type="gene ID" value="TraesCAD_scaffold_025163_01G000200"/>
</dbReference>
<feature type="domain" description="MATH" evidence="4">
    <location>
        <begin position="1"/>
        <end position="102"/>
    </location>
</feature>
<evidence type="ECO:0000313" key="5">
    <source>
        <dbReference type="EMBL" id="CDJ26339.1"/>
    </source>
</evidence>
<dbReference type="STRING" id="4565.A0A077RA52"/>
<dbReference type="Gramene" id="TraesARI3B03G01745900.1">
    <property type="protein sequence ID" value="TraesARI3B03G01745900.1.CDS1"/>
    <property type="gene ID" value="TraesARI3B03G01745900"/>
</dbReference>
<dbReference type="PROSITE" id="PS50097">
    <property type="entry name" value="BTB"/>
    <property type="match status" value="1"/>
</dbReference>
<dbReference type="Pfam" id="PF00651">
    <property type="entry name" value="BTB"/>
    <property type="match status" value="1"/>
</dbReference>
<dbReference type="InterPro" id="IPR011333">
    <property type="entry name" value="SKP1/BTB/POZ_sf"/>
</dbReference>
<dbReference type="Gramene" id="TraesKAR3B01G0434470.1">
    <property type="protein sequence ID" value="cds.TraesKAR3B01G0434470.1"/>
    <property type="gene ID" value="TraesKAR3B01G0434470"/>
</dbReference>
<dbReference type="Gene3D" id="1.25.40.420">
    <property type="match status" value="1"/>
</dbReference>
<organism evidence="6">
    <name type="scientific">Triticum aestivum</name>
    <name type="common">Wheat</name>
    <dbReference type="NCBI Taxonomy" id="4565"/>
    <lineage>
        <taxon>Eukaryota</taxon>
        <taxon>Viridiplantae</taxon>
        <taxon>Streptophyta</taxon>
        <taxon>Embryophyta</taxon>
        <taxon>Tracheophyta</taxon>
        <taxon>Spermatophyta</taxon>
        <taxon>Magnoliopsida</taxon>
        <taxon>Liliopsida</taxon>
        <taxon>Poales</taxon>
        <taxon>Poaceae</taxon>
        <taxon>BOP clade</taxon>
        <taxon>Pooideae</taxon>
        <taxon>Triticodae</taxon>
        <taxon>Triticeae</taxon>
        <taxon>Triticinae</taxon>
        <taxon>Triticum</taxon>
    </lineage>
</organism>
<comment type="pathway">
    <text evidence="1">Protein modification; protein ubiquitination.</text>
</comment>
<keyword evidence="7" id="KW-1185">Reference proteome</keyword>
<dbReference type="OrthoDB" id="6359816at2759"/>
<dbReference type="Gramene" id="TraesSTA3B03G01706840.1">
    <property type="protein sequence ID" value="TraesSTA3B03G01706840.1.CDS1"/>
    <property type="gene ID" value="TraesSTA3B03G01706840"/>
</dbReference>
<comment type="similarity">
    <text evidence="2">Belongs to the Tdpoz family.</text>
</comment>
<dbReference type="InterPro" id="IPR008974">
    <property type="entry name" value="TRAF-like"/>
</dbReference>
<dbReference type="Pfam" id="PF24570">
    <property type="entry name" value="BACK_BPM_SPOP"/>
    <property type="match status" value="1"/>
</dbReference>
<dbReference type="SMR" id="A0A077RA52"/>
<dbReference type="EMBL" id="CBUC010000063">
    <property type="protein sequence ID" value="CDJ26339.1"/>
    <property type="molecule type" value="Genomic_DNA"/>
</dbReference>
<dbReference type="OMA" id="VEKHHCC"/>
<reference evidence="6" key="2">
    <citation type="submission" date="2018-08" db="EMBL/GenBank/DDBJ databases">
        <authorList>
            <person name="Rossello M."/>
        </authorList>
    </citation>
    <scope>NUCLEOTIDE SEQUENCE [LARGE SCALE GENOMIC DNA]</scope>
    <source>
        <strain evidence="6">cv. Chinese Spring</strain>
    </source>
</reference>
<dbReference type="Gramene" id="TraesCLE_scaffold_011021_01G000100.1">
    <property type="protein sequence ID" value="TraesCLE_scaffold_011021_01G000100.1"/>
    <property type="gene ID" value="TraesCLE_scaffold_011021_01G000100"/>
</dbReference>
<reference evidence="5" key="1">
    <citation type="journal article" date="2014" name="Science">
        <title>Structural and functional partitioning of bread wheat chromosome 3B.</title>
        <authorList>
            <person name="Choulet F."/>
            <person name="Alberti A."/>
            <person name="Theil S."/>
            <person name="Glover N."/>
            <person name="Barbe V."/>
            <person name="Daron J."/>
            <person name="Pingault L."/>
            <person name="Sourdille P."/>
            <person name="Couloux A."/>
            <person name="Paux E."/>
            <person name="Leroy P."/>
            <person name="Mangenot S."/>
            <person name="Guilhot N."/>
            <person name="Le Gouis J."/>
            <person name="Balfourier F."/>
            <person name="Alaux M."/>
            <person name="Jamilloux V."/>
            <person name="Poulain J."/>
            <person name="Durand C."/>
            <person name="Bellec A."/>
            <person name="Gaspin C."/>
            <person name="Safar J."/>
            <person name="Dolezel J."/>
            <person name="Rogers J."/>
            <person name="Vandepoele K."/>
            <person name="Aury J.M."/>
            <person name="Mayer K."/>
            <person name="Berges H."/>
            <person name="Quesneville H."/>
            <person name="Wincker P."/>
            <person name="Feuillet C."/>
        </authorList>
    </citation>
    <scope>NUCLEOTIDE SEQUENCE [LARGE SCALE GENOMIC DNA]</scope>
</reference>
<evidence type="ECO:0000256" key="2">
    <source>
        <dbReference type="ARBA" id="ARBA00010846"/>
    </source>
</evidence>
<dbReference type="Pfam" id="PF22486">
    <property type="entry name" value="MATH_2"/>
    <property type="match status" value="1"/>
</dbReference>
<evidence type="ECO:0000313" key="7">
    <source>
        <dbReference type="Proteomes" id="UP000019116"/>
    </source>
</evidence>
<accession>A0A077RA52</accession>
<dbReference type="SUPFAM" id="SSF49599">
    <property type="entry name" value="TRAF domain-like"/>
    <property type="match status" value="1"/>
</dbReference>
<sequence>MVGGHRWRIEYYPNGDRPECTDSISLFLRLVDRSVTGTLKVKFDFSFVNQHEKQDSSYILAVKPDDFSSPSTSWGYNNFIKRQDLEKSNNLNDDCFTIRCDIAIATTVDLFIMVPPSGIHEHISNLLLSKEGTDVTFKVGEEEFAAHRCVLAARSAVFKAELFGPMKEGKMASVIQIEDMESKVFRALLGFIYTDSLPEMEMNTIDEGKAQETLWLQHLLAAADRYDLQRLKALCEERLCEQINVSSVTTILTQAEQLNCCGLKGVCFEFLKTTTNLKEIIAVDGLDDITRTCPSLLKELIAKLVS</sequence>
<dbReference type="Gramene" id="TraesROB_scaffold_005269_01G000200.1">
    <property type="protein sequence ID" value="TraesROB_scaffold_005269_01G000200.1"/>
    <property type="gene ID" value="TraesROB_scaffold_005269_01G000200"/>
</dbReference>
<dbReference type="Proteomes" id="UP000019116">
    <property type="component" value="Chromosome 3B"/>
</dbReference>
<dbReference type="Gramene" id="TraesJAG3B03G01725030.1">
    <property type="protein sequence ID" value="TraesJAG3B03G01725030.1.CDS1"/>
    <property type="gene ID" value="TraesJAG3B03G01725030"/>
</dbReference>
<dbReference type="Gramene" id="TraesNOR3B03G01740450.1">
    <property type="protein sequence ID" value="TraesNOR3B03G01740450.1.CDS1"/>
    <property type="gene ID" value="TraesNOR3B03G01740450"/>
</dbReference>
<dbReference type="InterPro" id="IPR056423">
    <property type="entry name" value="BACK_BPM_SPOP"/>
</dbReference>
<gene>
    <name evidence="5" type="ORF">TRAES_3BF044600010CFD_c1</name>
</gene>
<dbReference type="Gramene" id="TraesCS3B02G416700.1">
    <property type="protein sequence ID" value="TraesCS3B02G416700.1.cds1"/>
    <property type="gene ID" value="TraesCS3B02G416700"/>
</dbReference>
<dbReference type="Gramene" id="TraesLAC3B03G01658750.1">
    <property type="protein sequence ID" value="TraesLAC3B03G01658750.1.CDS1"/>
    <property type="gene ID" value="TraesLAC3B03G01658750"/>
</dbReference>
<name>A0A077RA52_WHEAT</name>
<dbReference type="Gramene" id="TraesSYM3B03G01739260.1">
    <property type="protein sequence ID" value="TraesSYM3B03G01739260.1.CDS1"/>
    <property type="gene ID" value="TraesSYM3B03G01739260"/>
</dbReference>
<dbReference type="HOGENOM" id="CLU_004253_2_3_1"/>
<dbReference type="CDD" id="cd18280">
    <property type="entry name" value="BTB_POZ_BPM_plant"/>
    <property type="match status" value="1"/>
</dbReference>
<dbReference type="InterPro" id="IPR002083">
    <property type="entry name" value="MATH/TRAF_dom"/>
</dbReference>
<dbReference type="Gramene" id="TraesMAC3B03G01718250.1">
    <property type="protein sequence ID" value="TraesMAC3B03G01718250.1.CDS1"/>
    <property type="gene ID" value="TraesMAC3B03G01718250"/>
</dbReference>
<protein>
    <submittedName>
        <fullName evidence="5">(bread wheat) hypothetical protein</fullName>
    </submittedName>
</protein>
<dbReference type="InterPro" id="IPR045005">
    <property type="entry name" value="BPM1-6"/>
</dbReference>
<evidence type="ECO:0000259" key="4">
    <source>
        <dbReference type="PROSITE" id="PS50144"/>
    </source>
</evidence>
<dbReference type="PANTHER" id="PTHR26379">
    <property type="entry name" value="BTB/POZ AND MATH DOMAIN-CONTAINING PROTEIN 1"/>
    <property type="match status" value="1"/>
</dbReference>
<dbReference type="Gramene" id="TraesLDM3B03G01715820.1">
    <property type="protein sequence ID" value="TraesLDM3B03G01715820.1.CDS1"/>
    <property type="gene ID" value="TraesLDM3B03G01715820"/>
</dbReference>
<feature type="domain" description="BTB" evidence="3">
    <location>
        <begin position="133"/>
        <end position="201"/>
    </location>
</feature>
<evidence type="ECO:0000259" key="3">
    <source>
        <dbReference type="PROSITE" id="PS50097"/>
    </source>
</evidence>
<dbReference type="CDD" id="cd00121">
    <property type="entry name" value="MATH"/>
    <property type="match status" value="1"/>
</dbReference>
<dbReference type="SUPFAM" id="SSF54695">
    <property type="entry name" value="POZ domain"/>
    <property type="match status" value="1"/>
</dbReference>
<evidence type="ECO:0000256" key="1">
    <source>
        <dbReference type="ARBA" id="ARBA00004906"/>
    </source>
</evidence>